<protein>
    <submittedName>
        <fullName evidence="2">Uncharacterized protein</fullName>
    </submittedName>
</protein>
<organism evidence="2">
    <name type="scientific">bioreactor metagenome</name>
    <dbReference type="NCBI Taxonomy" id="1076179"/>
    <lineage>
        <taxon>unclassified sequences</taxon>
        <taxon>metagenomes</taxon>
        <taxon>ecological metagenomes</taxon>
    </lineage>
</organism>
<dbReference type="AlphaFoldDB" id="A0A645IVT2"/>
<accession>A0A645IVT2</accession>
<dbReference type="EMBL" id="VSSQ01118702">
    <property type="protein sequence ID" value="MPN52514.1"/>
    <property type="molecule type" value="Genomic_DNA"/>
</dbReference>
<reference evidence="2" key="1">
    <citation type="submission" date="2019-08" db="EMBL/GenBank/DDBJ databases">
        <authorList>
            <person name="Kucharzyk K."/>
            <person name="Murdoch R.W."/>
            <person name="Higgins S."/>
            <person name="Loffler F."/>
        </authorList>
    </citation>
    <scope>NUCLEOTIDE SEQUENCE</scope>
</reference>
<evidence type="ECO:0000313" key="2">
    <source>
        <dbReference type="EMBL" id="MPN52514.1"/>
    </source>
</evidence>
<sequence>MAETVQAPAHQLQALPDLRLPGRLGDVDQDPRQVEHRRHPGDHEHEVEGLGQQVGHAVAPECFNSPCPRGRWPMRLRRCRWRDPRR</sequence>
<feature type="region of interest" description="Disordered" evidence="1">
    <location>
        <begin position="1"/>
        <end position="50"/>
    </location>
</feature>
<gene>
    <name evidence="2" type="ORF">SDC9_200176</name>
</gene>
<proteinExistence type="predicted"/>
<feature type="compositionally biased region" description="Basic and acidic residues" evidence="1">
    <location>
        <begin position="25"/>
        <end position="34"/>
    </location>
</feature>
<evidence type="ECO:0000256" key="1">
    <source>
        <dbReference type="SAM" id="MobiDB-lite"/>
    </source>
</evidence>
<name>A0A645IVT2_9ZZZZ</name>
<comment type="caution">
    <text evidence="2">The sequence shown here is derived from an EMBL/GenBank/DDBJ whole genome shotgun (WGS) entry which is preliminary data.</text>
</comment>